<evidence type="ECO:0000313" key="2">
    <source>
        <dbReference type="Proteomes" id="UP001159257"/>
    </source>
</evidence>
<reference evidence="1 2" key="1">
    <citation type="submission" date="2017-05" db="EMBL/GenBank/DDBJ databases">
        <authorList>
            <person name="Varghese N."/>
            <person name="Submissions S."/>
        </authorList>
    </citation>
    <scope>NUCLEOTIDE SEQUENCE [LARGE SCALE GENOMIC DNA]</scope>
    <source>
        <strain evidence="1 2">CGMCC 1.7287</strain>
    </source>
</reference>
<gene>
    <name evidence="1" type="ORF">SAMN04487964_11456</name>
</gene>
<protein>
    <submittedName>
        <fullName evidence="1">Uncharacterized protein</fullName>
    </submittedName>
</protein>
<organism evidence="1 2">
    <name type="scientific">Marinobacterium sediminicola</name>
    <dbReference type="NCBI Taxonomy" id="518898"/>
    <lineage>
        <taxon>Bacteria</taxon>
        <taxon>Pseudomonadati</taxon>
        <taxon>Pseudomonadota</taxon>
        <taxon>Gammaproteobacteria</taxon>
        <taxon>Oceanospirillales</taxon>
        <taxon>Oceanospirillaceae</taxon>
        <taxon>Marinobacterium</taxon>
    </lineage>
</organism>
<accession>A0ABY1S383</accession>
<keyword evidence="2" id="KW-1185">Reference proteome</keyword>
<dbReference type="RefSeq" id="WP_239040432.1">
    <property type="nucleotide sequence ID" value="NZ_BAAAEY010000013.1"/>
</dbReference>
<proteinExistence type="predicted"/>
<dbReference type="Proteomes" id="UP001159257">
    <property type="component" value="Unassembled WGS sequence"/>
</dbReference>
<comment type="caution">
    <text evidence="1">The sequence shown here is derived from an EMBL/GenBank/DDBJ whole genome shotgun (WGS) entry which is preliminary data.</text>
</comment>
<sequence>MPVLELPDIEDILASTVESGARNRRLLIKDKYQRQRRKEYAQHIHGIASRLAGVMQGLLISIDQVTLC</sequence>
<name>A0ABY1S383_9GAMM</name>
<evidence type="ECO:0000313" key="1">
    <source>
        <dbReference type="EMBL" id="SMR77565.1"/>
    </source>
</evidence>
<dbReference type="EMBL" id="FXWV01000014">
    <property type="protein sequence ID" value="SMR77565.1"/>
    <property type="molecule type" value="Genomic_DNA"/>
</dbReference>